<dbReference type="SMART" id="SM00257">
    <property type="entry name" value="LysM"/>
    <property type="match status" value="1"/>
</dbReference>
<feature type="domain" description="LysM" evidence="1">
    <location>
        <begin position="170"/>
        <end position="219"/>
    </location>
</feature>
<dbReference type="Pfam" id="PF01476">
    <property type="entry name" value="LysM"/>
    <property type="match status" value="1"/>
</dbReference>
<reference evidence="2" key="1">
    <citation type="journal article" date="2021" name="Proc. Natl. Acad. Sci. U.S.A.">
        <title>A Catalog of Tens of Thousands of Viruses from Human Metagenomes Reveals Hidden Associations with Chronic Diseases.</title>
        <authorList>
            <person name="Tisza M.J."/>
            <person name="Buck C.B."/>
        </authorList>
    </citation>
    <scope>NUCLEOTIDE SEQUENCE</scope>
    <source>
        <strain evidence="2">CtmP938</strain>
    </source>
</reference>
<sequence length="224" mass="24590">MMDIYLRGSTRFRFPVLPSEYTVRVERQIETVNVGALGEIDLAKGRGLRSVSFSSFFPKEYDSGYCRFSGLLSPKRAVEKLEKILRGAPVKLVITGTPVNFPVRLTSFEWKEDDGTGDIAFSVTFQEHRSIPVQVSSVVADGGKGEVENSSVAGAEVLISRDAMHAVSASTYTVVRGDTLTAIARRLTGKSDWRALYEANRDQIGGNPNQIEVGMVLRVPGDKE</sequence>
<evidence type="ECO:0000259" key="1">
    <source>
        <dbReference type="PROSITE" id="PS51782"/>
    </source>
</evidence>
<dbReference type="CDD" id="cd00118">
    <property type="entry name" value="LysM"/>
    <property type="match status" value="1"/>
</dbReference>
<dbReference type="InterPro" id="IPR036779">
    <property type="entry name" value="LysM_dom_sf"/>
</dbReference>
<dbReference type="InterPro" id="IPR052196">
    <property type="entry name" value="Bact_Kbp"/>
</dbReference>
<dbReference type="PANTHER" id="PTHR34700">
    <property type="entry name" value="POTASSIUM BINDING PROTEIN KBP"/>
    <property type="match status" value="1"/>
</dbReference>
<accession>A0A8S5S4B8</accession>
<proteinExistence type="predicted"/>
<dbReference type="PANTHER" id="PTHR34700:SF4">
    <property type="entry name" value="PHAGE-LIKE ELEMENT PBSX PROTEIN XKDP"/>
    <property type="match status" value="1"/>
</dbReference>
<dbReference type="Gene3D" id="3.10.350.10">
    <property type="entry name" value="LysM domain"/>
    <property type="match status" value="1"/>
</dbReference>
<dbReference type="SUPFAM" id="SSF54106">
    <property type="entry name" value="LysM domain"/>
    <property type="match status" value="1"/>
</dbReference>
<dbReference type="EMBL" id="BK032519">
    <property type="protein sequence ID" value="DAF45785.1"/>
    <property type="molecule type" value="Genomic_DNA"/>
</dbReference>
<dbReference type="InterPro" id="IPR018392">
    <property type="entry name" value="LysM"/>
</dbReference>
<dbReference type="PROSITE" id="PS51782">
    <property type="entry name" value="LYSM"/>
    <property type="match status" value="1"/>
</dbReference>
<name>A0A8S5S4B8_9CAUD</name>
<organism evidence="2">
    <name type="scientific">Siphoviridae sp. ctmP938</name>
    <dbReference type="NCBI Taxonomy" id="2827933"/>
    <lineage>
        <taxon>Viruses</taxon>
        <taxon>Duplodnaviria</taxon>
        <taxon>Heunggongvirae</taxon>
        <taxon>Uroviricota</taxon>
        <taxon>Caudoviricetes</taxon>
    </lineage>
</organism>
<evidence type="ECO:0000313" key="2">
    <source>
        <dbReference type="EMBL" id="DAF45785.1"/>
    </source>
</evidence>
<protein>
    <submittedName>
        <fullName evidence="2">Tail assembly protein</fullName>
    </submittedName>
</protein>